<dbReference type="NCBIfam" id="TIGR03989">
    <property type="entry name" value="Rxyl_3153"/>
    <property type="match status" value="1"/>
</dbReference>
<gene>
    <name evidence="8" type="ORF">AB3X52_12135</name>
</gene>
<dbReference type="SUPFAM" id="SSF50129">
    <property type="entry name" value="GroES-like"/>
    <property type="match status" value="2"/>
</dbReference>
<dbReference type="SUPFAM" id="SSF51735">
    <property type="entry name" value="NAD(P)-binding Rossmann-fold domains"/>
    <property type="match status" value="1"/>
</dbReference>
<dbReference type="RefSeq" id="WP_367994343.1">
    <property type="nucleotide sequence ID" value="NZ_JBFPJR010000019.1"/>
</dbReference>
<keyword evidence="5" id="KW-0520">NAD</keyword>
<dbReference type="InterPro" id="IPR023921">
    <property type="entry name" value="ADH_Zn_actinomycetes"/>
</dbReference>
<protein>
    <submittedName>
        <fullName evidence="8">NDMA-dependent alcohol dehydrogenase</fullName>
        <ecNumber evidence="8">1.1.99.36</ecNumber>
    </submittedName>
</protein>
<evidence type="ECO:0000256" key="4">
    <source>
        <dbReference type="ARBA" id="ARBA00023002"/>
    </source>
</evidence>
<reference evidence="8 9" key="1">
    <citation type="submission" date="2024-07" db="EMBL/GenBank/DDBJ databases">
        <authorList>
            <person name="Lee S."/>
            <person name="Kang M."/>
        </authorList>
    </citation>
    <scope>NUCLEOTIDE SEQUENCE [LARGE SCALE GENOMIC DNA]</scope>
    <source>
        <strain evidence="8 9">DS6</strain>
    </source>
</reference>
<dbReference type="EC" id="1.1.99.36" evidence="8"/>
<evidence type="ECO:0000256" key="3">
    <source>
        <dbReference type="ARBA" id="ARBA00022833"/>
    </source>
</evidence>
<name>A0ABV3SZJ7_9ACTN</name>
<dbReference type="PANTHER" id="PTHR43880">
    <property type="entry name" value="ALCOHOL DEHYDROGENASE"/>
    <property type="match status" value="1"/>
</dbReference>
<evidence type="ECO:0000313" key="9">
    <source>
        <dbReference type="Proteomes" id="UP001556631"/>
    </source>
</evidence>
<dbReference type="Proteomes" id="UP001556631">
    <property type="component" value="Unassembled WGS sequence"/>
</dbReference>
<dbReference type="Gene3D" id="3.40.50.720">
    <property type="entry name" value="NAD(P)-binding Rossmann-like Domain"/>
    <property type="match status" value="1"/>
</dbReference>
<feature type="domain" description="Enoyl reductase (ER)" evidence="7">
    <location>
        <begin position="12"/>
        <end position="367"/>
    </location>
</feature>
<comment type="similarity">
    <text evidence="1 6">Belongs to the zinc-containing alcohol dehydrogenase family.</text>
</comment>
<proteinExistence type="inferred from homology"/>
<dbReference type="InterPro" id="IPR020843">
    <property type="entry name" value="ER"/>
</dbReference>
<evidence type="ECO:0000256" key="2">
    <source>
        <dbReference type="ARBA" id="ARBA00022723"/>
    </source>
</evidence>
<keyword evidence="2 6" id="KW-0479">Metal-binding</keyword>
<evidence type="ECO:0000256" key="6">
    <source>
        <dbReference type="RuleBase" id="RU361277"/>
    </source>
</evidence>
<dbReference type="PROSITE" id="PS00059">
    <property type="entry name" value="ADH_ZINC"/>
    <property type="match status" value="1"/>
</dbReference>
<accession>A0ABV3SZJ7</accession>
<evidence type="ECO:0000256" key="5">
    <source>
        <dbReference type="ARBA" id="ARBA00023027"/>
    </source>
</evidence>
<dbReference type="EMBL" id="JBFPJR010000019">
    <property type="protein sequence ID" value="MEX0428371.1"/>
    <property type="molecule type" value="Genomic_DNA"/>
</dbReference>
<dbReference type="InterPro" id="IPR036291">
    <property type="entry name" value="NAD(P)-bd_dom_sf"/>
</dbReference>
<dbReference type="SMART" id="SM00829">
    <property type="entry name" value="PKS_ER"/>
    <property type="match status" value="1"/>
</dbReference>
<keyword evidence="3 6" id="KW-0862">Zinc</keyword>
<dbReference type="Gene3D" id="3.90.180.10">
    <property type="entry name" value="Medium-chain alcohol dehydrogenases, catalytic domain"/>
    <property type="match status" value="1"/>
</dbReference>
<dbReference type="InterPro" id="IPR013149">
    <property type="entry name" value="ADH-like_C"/>
</dbReference>
<comment type="cofactor">
    <cofactor evidence="6">
        <name>Zn(2+)</name>
        <dbReference type="ChEBI" id="CHEBI:29105"/>
    </cofactor>
</comment>
<dbReference type="InterPro" id="IPR011032">
    <property type="entry name" value="GroES-like_sf"/>
</dbReference>
<comment type="caution">
    <text evidence="8">The sequence shown here is derived from an EMBL/GenBank/DDBJ whole genome shotgun (WGS) entry which is preliminary data.</text>
</comment>
<dbReference type="CDD" id="cd08279">
    <property type="entry name" value="Zn_ADH_class_III"/>
    <property type="match status" value="1"/>
</dbReference>
<dbReference type="PANTHER" id="PTHR43880:SF12">
    <property type="entry name" value="ALCOHOL DEHYDROGENASE CLASS-3"/>
    <property type="match status" value="1"/>
</dbReference>
<dbReference type="GO" id="GO:0016491">
    <property type="term" value="F:oxidoreductase activity"/>
    <property type="evidence" value="ECO:0007669"/>
    <property type="project" value="UniProtKB-KW"/>
</dbReference>
<evidence type="ECO:0000259" key="7">
    <source>
        <dbReference type="SMART" id="SM00829"/>
    </source>
</evidence>
<dbReference type="InterPro" id="IPR013154">
    <property type="entry name" value="ADH-like_N"/>
</dbReference>
<dbReference type="Pfam" id="PF00107">
    <property type="entry name" value="ADH_zinc_N"/>
    <property type="match status" value="1"/>
</dbReference>
<sequence length="370" mass="39540">MKTRAAVLWESGQDWQIETIDLDPPKANEVLVRIVGAGLCHSEEHHASGDVPFVAPMIGGHEGAGIVEAVGPAVTSVEIGDHVVLSSIPSCGRCPSCSAGQHNLCDLGEFIAEGRQLLDHTARHHVRGVDANIACFLGTFAEHTVVSELSVIKVPEHLPLEKLCLVGCGVPTGWGSAMYAGGVRSGDDIAVVGVGGLGSSAVQAARAAGARFIIGIDPVAWKREKALEFGATHVAVDMVEAKALIDEITWGRMCQQVVLTMGVGRGDLMGQALDLAGKRGTVVVTNIHRSTEQQITVSMLDLARFEKRIVGCIFGSVNSRKDIPLLLREYERGALDLDAMVTREYDLEDINKGYQDLRDGVNIRGVIRFP</sequence>
<dbReference type="InterPro" id="IPR002328">
    <property type="entry name" value="ADH_Zn_CS"/>
</dbReference>
<organism evidence="8 9">
    <name type="scientific">Nocardioides eburneus</name>
    <dbReference type="NCBI Taxonomy" id="3231482"/>
    <lineage>
        <taxon>Bacteria</taxon>
        <taxon>Bacillati</taxon>
        <taxon>Actinomycetota</taxon>
        <taxon>Actinomycetes</taxon>
        <taxon>Propionibacteriales</taxon>
        <taxon>Nocardioidaceae</taxon>
        <taxon>Nocardioides</taxon>
    </lineage>
</organism>
<dbReference type="Pfam" id="PF08240">
    <property type="entry name" value="ADH_N"/>
    <property type="match status" value="1"/>
</dbReference>
<keyword evidence="9" id="KW-1185">Reference proteome</keyword>
<evidence type="ECO:0000313" key="8">
    <source>
        <dbReference type="EMBL" id="MEX0428371.1"/>
    </source>
</evidence>
<evidence type="ECO:0000256" key="1">
    <source>
        <dbReference type="ARBA" id="ARBA00008072"/>
    </source>
</evidence>
<keyword evidence="4 8" id="KW-0560">Oxidoreductase</keyword>